<organism evidence="1">
    <name type="scientific">marine metagenome</name>
    <dbReference type="NCBI Taxonomy" id="408172"/>
    <lineage>
        <taxon>unclassified sequences</taxon>
        <taxon>metagenomes</taxon>
        <taxon>ecological metagenomes</taxon>
    </lineage>
</organism>
<evidence type="ECO:0008006" key="2">
    <source>
        <dbReference type="Google" id="ProtNLM"/>
    </source>
</evidence>
<dbReference type="SUPFAM" id="SSF51197">
    <property type="entry name" value="Clavaminate synthase-like"/>
    <property type="match status" value="1"/>
</dbReference>
<dbReference type="Gene3D" id="2.60.120.620">
    <property type="entry name" value="q2cbj1_9rhob like domain"/>
    <property type="match status" value="1"/>
</dbReference>
<accession>A0A382W6X5</accession>
<feature type="non-terminal residue" evidence="1">
    <location>
        <position position="1"/>
    </location>
</feature>
<reference evidence="1" key="1">
    <citation type="submission" date="2018-05" db="EMBL/GenBank/DDBJ databases">
        <authorList>
            <person name="Lanie J.A."/>
            <person name="Ng W.-L."/>
            <person name="Kazmierczak K.M."/>
            <person name="Andrzejewski T.M."/>
            <person name="Davidsen T.M."/>
            <person name="Wayne K.J."/>
            <person name="Tettelin H."/>
            <person name="Glass J.I."/>
            <person name="Rusch D."/>
            <person name="Podicherti R."/>
            <person name="Tsui H.-C.T."/>
            <person name="Winkler M.E."/>
        </authorList>
    </citation>
    <scope>NUCLEOTIDE SEQUENCE</scope>
</reference>
<gene>
    <name evidence="1" type="ORF">METZ01_LOCUS407154</name>
</gene>
<dbReference type="InterPro" id="IPR008775">
    <property type="entry name" value="Phytyl_CoA_dOase-like"/>
</dbReference>
<evidence type="ECO:0000313" key="1">
    <source>
        <dbReference type="EMBL" id="SVD54300.1"/>
    </source>
</evidence>
<dbReference type="Pfam" id="PF05721">
    <property type="entry name" value="PhyH"/>
    <property type="match status" value="1"/>
</dbReference>
<protein>
    <recommendedName>
        <fullName evidence="2">Phytanoyl-CoA dioxygenase family protein</fullName>
    </recommendedName>
</protein>
<sequence>CIRQPFPDVTMCLVMIWYMTDVDENSGGTWIVPGSHKDPRNPRGPTDGISVTAPIPGDMQVSAPAGSVYIQDSRCWHASAMHNPSGRARVAVVNRWCPWWVSVDDYAPGDKYSVNTVCQPLSHEEYRGLPAALQPFFRHVCPDERDTLQASVLERAEAAGRRTAAGFRQLEEDVEGRVQANAHIRVPMGSVGSGISKY</sequence>
<dbReference type="EMBL" id="UINC01157357">
    <property type="protein sequence ID" value="SVD54300.1"/>
    <property type="molecule type" value="Genomic_DNA"/>
</dbReference>
<dbReference type="AlphaFoldDB" id="A0A382W6X5"/>
<name>A0A382W6X5_9ZZZZ</name>
<proteinExistence type="predicted"/>